<reference evidence="2" key="2">
    <citation type="submission" date="2023-02" db="EMBL/GenBank/DDBJ databases">
        <authorList>
            <person name="Swenson N.G."/>
            <person name="Wegrzyn J.L."/>
            <person name="Mcevoy S.L."/>
        </authorList>
    </citation>
    <scope>NUCLEOTIDE SEQUENCE</scope>
    <source>
        <strain evidence="2">91603</strain>
        <tissue evidence="2">Leaf</tissue>
    </source>
</reference>
<evidence type="ECO:0000313" key="3">
    <source>
        <dbReference type="Proteomes" id="UP001064489"/>
    </source>
</evidence>
<accession>A0AAD5IRF2</accession>
<dbReference type="Proteomes" id="UP001064489">
    <property type="component" value="Chromosome 8"/>
</dbReference>
<sequence>MGRESLQKLWQKYKVDIAFYGHVHNYERTYPIYQNQCVNKEKQHYSGTVNGTIHVVVGGAGSHLSKFSDVITNWSLYRDYDFGFVKMRQHLTIHMCSMSTRRAVMERFMISRDYKDVLAYLNYTINVL</sequence>
<dbReference type="SUPFAM" id="SSF56300">
    <property type="entry name" value="Metallo-dependent phosphatases"/>
    <property type="match status" value="1"/>
</dbReference>
<dbReference type="PANTHER" id="PTHR45778">
    <property type="entry name" value="PURPLE ACID PHOSPHATASE-RELATED"/>
    <property type="match status" value="1"/>
</dbReference>
<organism evidence="2 3">
    <name type="scientific">Acer negundo</name>
    <name type="common">Box elder</name>
    <dbReference type="NCBI Taxonomy" id="4023"/>
    <lineage>
        <taxon>Eukaryota</taxon>
        <taxon>Viridiplantae</taxon>
        <taxon>Streptophyta</taxon>
        <taxon>Embryophyta</taxon>
        <taxon>Tracheophyta</taxon>
        <taxon>Spermatophyta</taxon>
        <taxon>Magnoliopsida</taxon>
        <taxon>eudicotyledons</taxon>
        <taxon>Gunneridae</taxon>
        <taxon>Pentapetalae</taxon>
        <taxon>rosids</taxon>
        <taxon>malvids</taxon>
        <taxon>Sapindales</taxon>
        <taxon>Sapindaceae</taxon>
        <taxon>Hippocastanoideae</taxon>
        <taxon>Acereae</taxon>
        <taxon>Acer</taxon>
    </lineage>
</organism>
<evidence type="ECO:0000313" key="2">
    <source>
        <dbReference type="EMBL" id="KAI9174932.1"/>
    </source>
</evidence>
<dbReference type="AlphaFoldDB" id="A0AAD5IRF2"/>
<keyword evidence="3" id="KW-1185">Reference proteome</keyword>
<reference evidence="2" key="1">
    <citation type="journal article" date="2022" name="Plant J.">
        <title>Strategies of tolerance reflected in two North American maple genomes.</title>
        <authorList>
            <person name="McEvoy S.L."/>
            <person name="Sezen U.U."/>
            <person name="Trouern-Trend A."/>
            <person name="McMahon S.M."/>
            <person name="Schaberg P.G."/>
            <person name="Yang J."/>
            <person name="Wegrzyn J.L."/>
            <person name="Swenson N.G."/>
        </authorList>
    </citation>
    <scope>NUCLEOTIDE SEQUENCE</scope>
    <source>
        <strain evidence="2">91603</strain>
    </source>
</reference>
<dbReference type="InterPro" id="IPR025733">
    <property type="entry name" value="PAPs_C"/>
</dbReference>
<dbReference type="PANTHER" id="PTHR45778:SF6">
    <property type="entry name" value="INACTIVE PURPLE ACID PHOSPHATASE 24-RELATED"/>
    <property type="match status" value="1"/>
</dbReference>
<dbReference type="Pfam" id="PF14008">
    <property type="entry name" value="Metallophos_C"/>
    <property type="match status" value="1"/>
</dbReference>
<comment type="caution">
    <text evidence="2">The sequence shown here is derived from an EMBL/GenBank/DDBJ whole genome shotgun (WGS) entry which is preliminary data.</text>
</comment>
<gene>
    <name evidence="2" type="ORF">LWI28_024863</name>
</gene>
<feature type="domain" description="Purple acid phosphatase C-terminal" evidence="1">
    <location>
        <begin position="51"/>
        <end position="90"/>
    </location>
</feature>
<name>A0AAD5IRF2_ACENE</name>
<dbReference type="EMBL" id="JAJSOW010000103">
    <property type="protein sequence ID" value="KAI9174932.1"/>
    <property type="molecule type" value="Genomic_DNA"/>
</dbReference>
<protein>
    <recommendedName>
        <fullName evidence="1">Purple acid phosphatase C-terminal domain-containing protein</fullName>
    </recommendedName>
</protein>
<dbReference type="Gene3D" id="3.60.21.10">
    <property type="match status" value="1"/>
</dbReference>
<dbReference type="InterPro" id="IPR029052">
    <property type="entry name" value="Metallo-depent_PP-like"/>
</dbReference>
<proteinExistence type="predicted"/>
<evidence type="ECO:0000259" key="1">
    <source>
        <dbReference type="Pfam" id="PF14008"/>
    </source>
</evidence>